<dbReference type="RefSeq" id="WP_087375040.1">
    <property type="nucleotide sequence ID" value="NZ_CALVDK010000009.1"/>
</dbReference>
<accession>A0A9Q5STX3</accession>
<dbReference type="EMBL" id="NFIJ01000001">
    <property type="protein sequence ID" value="OUO07132.1"/>
    <property type="molecule type" value="Genomic_DNA"/>
</dbReference>
<evidence type="ECO:0000313" key="4">
    <source>
        <dbReference type="Proteomes" id="UP000195975"/>
    </source>
</evidence>
<dbReference type="AlphaFoldDB" id="A0A9Q5STX3"/>
<dbReference type="Proteomes" id="UP000195975">
    <property type="component" value="Unassembled WGS sequence"/>
</dbReference>
<protein>
    <recommendedName>
        <fullName evidence="2">BT4734-like N-terminal domain-containing protein</fullName>
    </recommendedName>
</protein>
<feature type="domain" description="BT4734-like N-terminal" evidence="2">
    <location>
        <begin position="57"/>
        <end position="174"/>
    </location>
</feature>
<evidence type="ECO:0000259" key="2">
    <source>
        <dbReference type="Pfam" id="PF08800"/>
    </source>
</evidence>
<gene>
    <name evidence="3" type="ORF">B5F96_00205</name>
</gene>
<comment type="caution">
    <text evidence="3">The sequence shown here is derived from an EMBL/GenBank/DDBJ whole genome shotgun (WGS) entry which is preliminary data.</text>
</comment>
<sequence length="754" mass="85218">MKKQELVSFYASLFRTECQVLTLEEIIILIRRRRWQREIIAYRTALAEGRSEEARRLKGGLPGFTPSGVFKGGHKASAIETYSQVVGLDFDHVEDLAALILIFRMLDFTLAMFVSPSGEGLKVFVRVDCPPRRHREAYLQVAAFFEKAGGVASDAKCKDISRCCYVSDDPEAYYNPDATVFHIPEEQSAEEGVDAFVTRFLDRNPPLAGSRNQTVYRLGCEANRRGFSYAETVACCTLSLQADDFTPAEIEQTLYSAYQGNASEHATFTDRKGHRRAKKASATNQNAGGYEPDPENSGETLREQTPFLPEELYELLPPLIREAVSFYPQRRERDMALLGACTVLSACLPEVSGVYHRKRVYPHIFTVEIAPAANGKGCINDMRHLADHYANLVEVETGRAEEEYRQALEDWELKKAEARKNHRTVSVKDAPIPAATAYLNIPTQITKAKLLIHLRDNGSMGGLMADSEIDTIVSASKLDFGMFDDLLRKAFHHERVASSRKTDNELIRIERPRLALLLSGTPGQFPRLIPDSESGLVSRLLLYTCRNEAVWQDVSPDGSGMEMEKKLAELSEQVMDIALTLRKRPLQVCLTAVQWRELNQRFTVWLHEADLFGGEEFLSVVKRYGLITFRLCMVFTALRCGTAGYGMDKQFCTDEHFRAALAITSTCLEHSRLLLTSLRHDEEVPELSYPRKGRNLLARLPHEFTLQEAYRLGEAEGMAEREVRRLISKLIPLYIKRIAHGEYQKTDLPDPEKT</sequence>
<evidence type="ECO:0000256" key="1">
    <source>
        <dbReference type="SAM" id="MobiDB-lite"/>
    </source>
</evidence>
<evidence type="ECO:0000313" key="3">
    <source>
        <dbReference type="EMBL" id="OUO07132.1"/>
    </source>
</evidence>
<organism evidence="3 4">
    <name type="scientific">Parabacteroides johnsonii</name>
    <dbReference type="NCBI Taxonomy" id="387661"/>
    <lineage>
        <taxon>Bacteria</taxon>
        <taxon>Pseudomonadati</taxon>
        <taxon>Bacteroidota</taxon>
        <taxon>Bacteroidia</taxon>
        <taxon>Bacteroidales</taxon>
        <taxon>Tannerellaceae</taxon>
        <taxon>Parabacteroides</taxon>
    </lineage>
</organism>
<dbReference type="Pfam" id="PF13148">
    <property type="entry name" value="DUF3987"/>
    <property type="match status" value="1"/>
</dbReference>
<proteinExistence type="predicted"/>
<dbReference type="InterPro" id="IPR014907">
    <property type="entry name" value="BT4734-like_N"/>
</dbReference>
<dbReference type="Pfam" id="PF08800">
    <property type="entry name" value="BT4734-like_N"/>
    <property type="match status" value="1"/>
</dbReference>
<name>A0A9Q5STX3_9BACT</name>
<dbReference type="InterPro" id="IPR025048">
    <property type="entry name" value="DUF3987"/>
</dbReference>
<reference evidence="4" key="1">
    <citation type="submission" date="2017-04" db="EMBL/GenBank/DDBJ databases">
        <title>Function of individual gut microbiota members based on whole genome sequencing of pure cultures obtained from chicken caecum.</title>
        <authorList>
            <person name="Medvecky M."/>
            <person name="Cejkova D."/>
            <person name="Polansky O."/>
            <person name="Karasova D."/>
            <person name="Kubasova T."/>
            <person name="Cizek A."/>
            <person name="Rychlik I."/>
        </authorList>
    </citation>
    <scope>NUCLEOTIDE SEQUENCE [LARGE SCALE GENOMIC DNA]</scope>
    <source>
        <strain evidence="4">An42</strain>
    </source>
</reference>
<feature type="region of interest" description="Disordered" evidence="1">
    <location>
        <begin position="265"/>
        <end position="301"/>
    </location>
</feature>